<evidence type="ECO:0000256" key="4">
    <source>
        <dbReference type="ARBA" id="ARBA00023203"/>
    </source>
</evidence>
<dbReference type="FunFam" id="3.30.1460.20:FF:000005">
    <property type="entry name" value="Arp2/3 complex 34 kDa subunit"/>
    <property type="match status" value="1"/>
</dbReference>
<dbReference type="InterPro" id="IPR007188">
    <property type="entry name" value="ARPC2"/>
</dbReference>
<proteinExistence type="inferred from homology"/>
<evidence type="ECO:0000256" key="3">
    <source>
        <dbReference type="ARBA" id="ARBA00022490"/>
    </source>
</evidence>
<feature type="compositionally biased region" description="Acidic residues" evidence="7">
    <location>
        <begin position="396"/>
        <end position="405"/>
    </location>
</feature>
<sequence length="786" mass="88553">MLLLDYQNVLIESLLRERINGGATANIDQVVSDFDGVTFHISTPESKTKILVSLHIKCFKELVQYGAQAVLEREYGPYIVEPESGYDFSVLVDLENLPEEQEAKEDLVRRVSLLKRNAMAAPFEQAFDEFHELQEEASKYTSESAPQGVAEGGAVRAIHYREEEAIYIKASHDRVTVIFSTVFREETDRIFGKVFLQEFVDARRRAIQNAPQVLFRNDPPLELQGIPGVDNSGSAEIGYITFVLFPRHLAKQRREDVISHIQTFRDYFHYHIKASKAFIHTRMRKRTADFLQGILHRPTCVMFVLTKYSSSQSPTRGRGEGAQDSQRSYFQGSSIDKVKQLFSNMTPLAHSPAMSEGTRPKYDNLPGIDTAPDIYETPELTEDVSTIQASTAVSESDGEGDDDDPRDSAVRHQRLQPDQARSRFQPSRIDARGVDFSDNITAQRQSYRTSTQRQRRRGEIIGDDSDEEEESFAKKLLRIKRELAGLEEEYERGVQSGDKSKIEEQDPKEMMELIASKVDTIYTAHKGGARGAQAILDRTVQKFESYKPFEPSPKISDAIAKKPPLPGTQIQKSQLEFVLNQAAEFDKRITQMENNLGLNGNTMPDLSDHTPFPVATTLTRLEQTLSLIGDASANNMDAVTQNVKKLTAEAEHLKEVRQEAAQAGSTSGDNKAPIYPDQDAKINALYGTLPSVDKLSPILPLVLERLRTLRLVHTSAWQADTVLTELESRQSTQEQEIKKWERQLEVLEKKMKTAETAMVNNVKTVGNDVKMLEEKMARLLAGGHEE</sequence>
<dbReference type="GeneID" id="62204933"/>
<protein>
    <submittedName>
        <fullName evidence="8">Dynactin subunit 2</fullName>
    </submittedName>
</protein>
<reference evidence="8" key="1">
    <citation type="submission" date="2020-01" db="EMBL/GenBank/DDBJ databases">
        <authorList>
            <person name="Feng Z.H.Z."/>
        </authorList>
    </citation>
    <scope>NUCLEOTIDE SEQUENCE</scope>
    <source>
        <strain evidence="8">CBS107.38</strain>
    </source>
</reference>
<dbReference type="EMBL" id="JAAABM010000009">
    <property type="protein sequence ID" value="KAF7674945.1"/>
    <property type="molecule type" value="Genomic_DNA"/>
</dbReference>
<dbReference type="GO" id="GO:0007017">
    <property type="term" value="P:microtubule-based process"/>
    <property type="evidence" value="ECO:0007669"/>
    <property type="project" value="InterPro"/>
</dbReference>
<comment type="subcellular location">
    <subcellularLocation>
        <location evidence="1">Cytoplasm</location>
        <location evidence="1">Cytoskeleton</location>
    </subcellularLocation>
</comment>
<keyword evidence="6" id="KW-0175">Coiled coil</keyword>
<name>A0A8H7B4N2_9PLEO</name>
<feature type="coiled-coil region" evidence="6">
    <location>
        <begin position="723"/>
        <end position="757"/>
    </location>
</feature>
<reference evidence="8" key="2">
    <citation type="submission" date="2020-08" db="EMBL/GenBank/DDBJ databases">
        <title>Draft Genome Sequence of Cumin Blight Pathogen Alternaria burnsii.</title>
        <authorList>
            <person name="Feng Z."/>
        </authorList>
    </citation>
    <scope>NUCLEOTIDE SEQUENCE</scope>
    <source>
        <strain evidence="8">CBS107.38</strain>
    </source>
</reference>
<keyword evidence="4" id="KW-0009">Actin-binding</keyword>
<dbReference type="FunFam" id="3.30.1460.20:FF:000003">
    <property type="entry name" value="Arp2/3 complex 34 kDa subunit"/>
    <property type="match status" value="1"/>
</dbReference>
<dbReference type="InterPro" id="IPR034666">
    <property type="entry name" value="ARPC2/4"/>
</dbReference>
<evidence type="ECO:0000256" key="6">
    <source>
        <dbReference type="SAM" id="Coils"/>
    </source>
</evidence>
<evidence type="ECO:0000256" key="7">
    <source>
        <dbReference type="SAM" id="MobiDB-lite"/>
    </source>
</evidence>
<feature type="compositionally biased region" description="Polar residues" evidence="7">
    <location>
        <begin position="383"/>
        <end position="393"/>
    </location>
</feature>
<evidence type="ECO:0000256" key="2">
    <source>
        <dbReference type="ARBA" id="ARBA00007192"/>
    </source>
</evidence>
<dbReference type="GO" id="GO:0005200">
    <property type="term" value="F:structural constituent of cytoskeleton"/>
    <property type="evidence" value="ECO:0007669"/>
    <property type="project" value="TreeGrafter"/>
</dbReference>
<dbReference type="RefSeq" id="XP_038785227.1">
    <property type="nucleotide sequence ID" value="XM_038931755.1"/>
</dbReference>
<keyword evidence="5" id="KW-0206">Cytoskeleton</keyword>
<dbReference type="Pfam" id="PF04045">
    <property type="entry name" value="P34-Arc"/>
    <property type="match status" value="1"/>
</dbReference>
<evidence type="ECO:0000256" key="1">
    <source>
        <dbReference type="ARBA" id="ARBA00004245"/>
    </source>
</evidence>
<dbReference type="GO" id="GO:0005869">
    <property type="term" value="C:dynactin complex"/>
    <property type="evidence" value="ECO:0007669"/>
    <property type="project" value="InterPro"/>
</dbReference>
<dbReference type="PANTHER" id="PTHR12058">
    <property type="entry name" value="ARP2/3 COMPLEX 34 KDA SUBUNIT"/>
    <property type="match status" value="1"/>
</dbReference>
<evidence type="ECO:0000256" key="5">
    <source>
        <dbReference type="ARBA" id="ARBA00023212"/>
    </source>
</evidence>
<accession>A0A8H7B4N2</accession>
<evidence type="ECO:0000313" key="9">
    <source>
        <dbReference type="Proteomes" id="UP000596902"/>
    </source>
</evidence>
<gene>
    <name evidence="8" type="ORF">GT037_006708</name>
</gene>
<dbReference type="GO" id="GO:0034314">
    <property type="term" value="P:Arp2/3 complex-mediated actin nucleation"/>
    <property type="evidence" value="ECO:0007669"/>
    <property type="project" value="InterPro"/>
</dbReference>
<dbReference type="InterPro" id="IPR028133">
    <property type="entry name" value="Dynamitin"/>
</dbReference>
<keyword evidence="3" id="KW-0963">Cytoplasm</keyword>
<keyword evidence="9" id="KW-1185">Reference proteome</keyword>
<feature type="coiled-coil region" evidence="6">
    <location>
        <begin position="636"/>
        <end position="663"/>
    </location>
</feature>
<dbReference type="Proteomes" id="UP000596902">
    <property type="component" value="Unassembled WGS sequence"/>
</dbReference>
<dbReference type="Pfam" id="PF04912">
    <property type="entry name" value="Dynamitin"/>
    <property type="match status" value="1"/>
</dbReference>
<organism evidence="8 9">
    <name type="scientific">Alternaria burnsii</name>
    <dbReference type="NCBI Taxonomy" id="1187904"/>
    <lineage>
        <taxon>Eukaryota</taxon>
        <taxon>Fungi</taxon>
        <taxon>Dikarya</taxon>
        <taxon>Ascomycota</taxon>
        <taxon>Pezizomycotina</taxon>
        <taxon>Dothideomycetes</taxon>
        <taxon>Pleosporomycetidae</taxon>
        <taxon>Pleosporales</taxon>
        <taxon>Pleosporineae</taxon>
        <taxon>Pleosporaceae</taxon>
        <taxon>Alternaria</taxon>
        <taxon>Alternaria sect. Alternaria</taxon>
    </lineage>
</organism>
<dbReference type="PANTHER" id="PTHR12058:SF0">
    <property type="entry name" value="ACTIN-RELATED PROTEIN 2_3 COMPLEX SUBUNIT 2"/>
    <property type="match status" value="1"/>
</dbReference>
<dbReference type="GO" id="GO:0051015">
    <property type="term" value="F:actin filament binding"/>
    <property type="evidence" value="ECO:0007669"/>
    <property type="project" value="TreeGrafter"/>
</dbReference>
<dbReference type="GO" id="GO:0005885">
    <property type="term" value="C:Arp2/3 protein complex"/>
    <property type="evidence" value="ECO:0007669"/>
    <property type="project" value="InterPro"/>
</dbReference>
<dbReference type="SUPFAM" id="SSF69645">
    <property type="entry name" value="Arp2/3 complex subunits"/>
    <property type="match status" value="2"/>
</dbReference>
<evidence type="ECO:0000313" key="8">
    <source>
        <dbReference type="EMBL" id="KAF7674945.1"/>
    </source>
</evidence>
<dbReference type="Gene3D" id="3.30.1460.20">
    <property type="match status" value="2"/>
</dbReference>
<feature type="region of interest" description="Disordered" evidence="7">
    <location>
        <begin position="382"/>
        <end position="469"/>
    </location>
</feature>
<dbReference type="AlphaFoldDB" id="A0A8H7B4N2"/>
<feature type="compositionally biased region" description="Low complexity" evidence="7">
    <location>
        <begin position="443"/>
        <end position="452"/>
    </location>
</feature>
<dbReference type="GO" id="GO:0030041">
    <property type="term" value="P:actin filament polymerization"/>
    <property type="evidence" value="ECO:0007669"/>
    <property type="project" value="InterPro"/>
</dbReference>
<comment type="caution">
    <text evidence="8">The sequence shown here is derived from an EMBL/GenBank/DDBJ whole genome shotgun (WGS) entry which is preliminary data.</text>
</comment>
<comment type="similarity">
    <text evidence="2">Belongs to the ARPC2 family.</text>
</comment>